<proteinExistence type="predicted"/>
<evidence type="ECO:0000313" key="3">
    <source>
        <dbReference type="EMBL" id="KAK4212661.1"/>
    </source>
</evidence>
<protein>
    <submittedName>
        <fullName evidence="3">Glycoside hydrolase</fullName>
    </submittedName>
</protein>
<reference evidence="3" key="2">
    <citation type="submission" date="2023-05" db="EMBL/GenBank/DDBJ databases">
        <authorList>
            <consortium name="Lawrence Berkeley National Laboratory"/>
            <person name="Steindorff A."/>
            <person name="Hensen N."/>
            <person name="Bonometti L."/>
            <person name="Westerberg I."/>
            <person name="Brannstrom I.O."/>
            <person name="Guillou S."/>
            <person name="Cros-Aarteil S."/>
            <person name="Calhoun S."/>
            <person name="Haridas S."/>
            <person name="Kuo A."/>
            <person name="Mondo S."/>
            <person name="Pangilinan J."/>
            <person name="Riley R."/>
            <person name="Labutti K."/>
            <person name="Andreopoulos B."/>
            <person name="Lipzen A."/>
            <person name="Chen C."/>
            <person name="Yanf M."/>
            <person name="Daum C."/>
            <person name="Ng V."/>
            <person name="Clum A."/>
            <person name="Ohm R."/>
            <person name="Martin F."/>
            <person name="Silar P."/>
            <person name="Natvig D."/>
            <person name="Lalanne C."/>
            <person name="Gautier V."/>
            <person name="Ament-Velasquez S.L."/>
            <person name="Kruys A."/>
            <person name="Hutchinson M.I."/>
            <person name="Powell A.J."/>
            <person name="Barry K."/>
            <person name="Miller A.N."/>
            <person name="Grigoriev I.V."/>
            <person name="Debuchy R."/>
            <person name="Gladieux P."/>
            <person name="Thoren M.H."/>
            <person name="Johannesson H."/>
        </authorList>
    </citation>
    <scope>NUCLEOTIDE SEQUENCE</scope>
    <source>
        <strain evidence="3">PSN293</strain>
    </source>
</reference>
<dbReference type="PANTHER" id="PTHR10963">
    <property type="entry name" value="GLYCOSYL HYDROLASE-RELATED"/>
    <property type="match status" value="1"/>
</dbReference>
<dbReference type="SUPFAM" id="SSF49899">
    <property type="entry name" value="Concanavalin A-like lectins/glucanases"/>
    <property type="match status" value="1"/>
</dbReference>
<feature type="domain" description="GH16" evidence="2">
    <location>
        <begin position="33"/>
        <end position="283"/>
    </location>
</feature>
<dbReference type="EMBL" id="MU858123">
    <property type="protein sequence ID" value="KAK4212661.1"/>
    <property type="molecule type" value="Genomic_DNA"/>
</dbReference>
<evidence type="ECO:0000313" key="4">
    <source>
        <dbReference type="Proteomes" id="UP001301769"/>
    </source>
</evidence>
<dbReference type="CDD" id="cd02182">
    <property type="entry name" value="GH16_Strep_laminarinase_like"/>
    <property type="match status" value="1"/>
</dbReference>
<dbReference type="Proteomes" id="UP001301769">
    <property type="component" value="Unassembled WGS sequence"/>
</dbReference>
<feature type="signal peptide" evidence="1">
    <location>
        <begin position="1"/>
        <end position="18"/>
    </location>
</feature>
<reference evidence="3" key="1">
    <citation type="journal article" date="2023" name="Mol. Phylogenet. Evol.">
        <title>Genome-scale phylogeny and comparative genomics of the fungal order Sordariales.</title>
        <authorList>
            <person name="Hensen N."/>
            <person name="Bonometti L."/>
            <person name="Westerberg I."/>
            <person name="Brannstrom I.O."/>
            <person name="Guillou S."/>
            <person name="Cros-Aarteil S."/>
            <person name="Calhoun S."/>
            <person name="Haridas S."/>
            <person name="Kuo A."/>
            <person name="Mondo S."/>
            <person name="Pangilinan J."/>
            <person name="Riley R."/>
            <person name="LaButti K."/>
            <person name="Andreopoulos B."/>
            <person name="Lipzen A."/>
            <person name="Chen C."/>
            <person name="Yan M."/>
            <person name="Daum C."/>
            <person name="Ng V."/>
            <person name="Clum A."/>
            <person name="Steindorff A."/>
            <person name="Ohm R.A."/>
            <person name="Martin F."/>
            <person name="Silar P."/>
            <person name="Natvig D.O."/>
            <person name="Lalanne C."/>
            <person name="Gautier V."/>
            <person name="Ament-Velasquez S.L."/>
            <person name="Kruys A."/>
            <person name="Hutchinson M.I."/>
            <person name="Powell A.J."/>
            <person name="Barry K."/>
            <person name="Miller A.N."/>
            <person name="Grigoriev I.V."/>
            <person name="Debuchy R."/>
            <person name="Gladieux P."/>
            <person name="Hiltunen Thoren M."/>
            <person name="Johannesson H."/>
        </authorList>
    </citation>
    <scope>NUCLEOTIDE SEQUENCE</scope>
    <source>
        <strain evidence="3">PSN293</strain>
    </source>
</reference>
<accession>A0AAN7B4P1</accession>
<name>A0AAN7B4P1_9PEZI</name>
<comment type="caution">
    <text evidence="3">The sequence shown here is derived from an EMBL/GenBank/DDBJ whole genome shotgun (WGS) entry which is preliminary data.</text>
</comment>
<dbReference type="Pfam" id="PF26113">
    <property type="entry name" value="GH16_XgeA"/>
    <property type="match status" value="1"/>
</dbReference>
<evidence type="ECO:0000259" key="2">
    <source>
        <dbReference type="PROSITE" id="PS51762"/>
    </source>
</evidence>
<dbReference type="Gene3D" id="2.60.120.200">
    <property type="match status" value="1"/>
</dbReference>
<sequence>MRFNPAFILAALPVLVSAGNAPGISGYRLVWQDNFSGPSGQLPDESKWEIIDRNLGVNGELQTYKRSNHNLQKSGGETLQLIPWREGNSWTSGRVESWYTFTPEAGKRTLAQAEIRFGGNDIRNKQGIWPAFWTLGQSIRTGTKWPACGEVDILETVNGQLKGYGTVHCDVSPGGICREFEGIGAAIDIPDQSWHTWTAVWDRTSNDWTRETITWFRDGQQYHKIDGARIGNFAVWQSLAQKPLFFILNVAVGGQWPGYPNDITYDGYGAMMEVRYVAHYVSN</sequence>
<keyword evidence="3" id="KW-0378">Hydrolase</keyword>
<keyword evidence="4" id="KW-1185">Reference proteome</keyword>
<organism evidence="3 4">
    <name type="scientific">Rhypophila decipiens</name>
    <dbReference type="NCBI Taxonomy" id="261697"/>
    <lineage>
        <taxon>Eukaryota</taxon>
        <taxon>Fungi</taxon>
        <taxon>Dikarya</taxon>
        <taxon>Ascomycota</taxon>
        <taxon>Pezizomycotina</taxon>
        <taxon>Sordariomycetes</taxon>
        <taxon>Sordariomycetidae</taxon>
        <taxon>Sordariales</taxon>
        <taxon>Naviculisporaceae</taxon>
        <taxon>Rhypophila</taxon>
    </lineage>
</organism>
<gene>
    <name evidence="3" type="ORF">QBC37DRAFT_187766</name>
</gene>
<evidence type="ECO:0000256" key="1">
    <source>
        <dbReference type="SAM" id="SignalP"/>
    </source>
</evidence>
<dbReference type="GO" id="GO:0004553">
    <property type="term" value="F:hydrolase activity, hydrolyzing O-glycosyl compounds"/>
    <property type="evidence" value="ECO:0007669"/>
    <property type="project" value="InterPro"/>
</dbReference>
<dbReference type="InterPro" id="IPR013320">
    <property type="entry name" value="ConA-like_dom_sf"/>
</dbReference>
<feature type="chain" id="PRO_5043032992" evidence="1">
    <location>
        <begin position="19"/>
        <end position="283"/>
    </location>
</feature>
<dbReference type="InterPro" id="IPR050546">
    <property type="entry name" value="Glycosyl_Hydrlase_16"/>
</dbReference>
<dbReference type="PROSITE" id="PS51762">
    <property type="entry name" value="GH16_2"/>
    <property type="match status" value="1"/>
</dbReference>
<dbReference type="PANTHER" id="PTHR10963:SF60">
    <property type="entry name" value="GRAM-NEGATIVE BACTERIA-BINDING PROTEIN 1-RELATED"/>
    <property type="match status" value="1"/>
</dbReference>
<dbReference type="GO" id="GO:0005975">
    <property type="term" value="P:carbohydrate metabolic process"/>
    <property type="evidence" value="ECO:0007669"/>
    <property type="project" value="InterPro"/>
</dbReference>
<dbReference type="AlphaFoldDB" id="A0AAN7B4P1"/>
<keyword evidence="1" id="KW-0732">Signal</keyword>
<dbReference type="InterPro" id="IPR000757">
    <property type="entry name" value="Beta-glucanase-like"/>
</dbReference>